<reference evidence="3" key="1">
    <citation type="journal article" date="2017" name="bioRxiv">
        <title>Comparative analysis of the genomes of Stylophora pistillata and Acropora digitifera provides evidence for extensive differences between species of corals.</title>
        <authorList>
            <person name="Voolstra C.R."/>
            <person name="Li Y."/>
            <person name="Liew Y.J."/>
            <person name="Baumgarten S."/>
            <person name="Zoccola D."/>
            <person name="Flot J.-F."/>
            <person name="Tambutte S."/>
            <person name="Allemand D."/>
            <person name="Aranda M."/>
        </authorList>
    </citation>
    <scope>NUCLEOTIDE SEQUENCE [LARGE SCALE GENOMIC DNA]</scope>
</reference>
<sequence>MHPKVAELLEGKSEEGRIQAIVFSFGCLLTRPTANSPPDAPMKDERRAKEKSRSEPKYSFEELSDEEDGSE</sequence>
<keyword evidence="3" id="KW-1185">Reference proteome</keyword>
<feature type="compositionally biased region" description="Acidic residues" evidence="1">
    <location>
        <begin position="62"/>
        <end position="71"/>
    </location>
</feature>
<feature type="region of interest" description="Disordered" evidence="1">
    <location>
        <begin position="29"/>
        <end position="71"/>
    </location>
</feature>
<feature type="compositionally biased region" description="Basic and acidic residues" evidence="1">
    <location>
        <begin position="41"/>
        <end position="60"/>
    </location>
</feature>
<gene>
    <name evidence="2" type="ORF">AWC38_SpisGene16868</name>
</gene>
<comment type="caution">
    <text evidence="2">The sequence shown here is derived from an EMBL/GenBank/DDBJ whole genome shotgun (WGS) entry which is preliminary data.</text>
</comment>
<protein>
    <submittedName>
        <fullName evidence="2">Uncharacterized protein</fullName>
    </submittedName>
</protein>
<evidence type="ECO:0000313" key="3">
    <source>
        <dbReference type="Proteomes" id="UP000225706"/>
    </source>
</evidence>
<proteinExistence type="predicted"/>
<organism evidence="2 3">
    <name type="scientific">Stylophora pistillata</name>
    <name type="common">Smooth cauliflower coral</name>
    <dbReference type="NCBI Taxonomy" id="50429"/>
    <lineage>
        <taxon>Eukaryota</taxon>
        <taxon>Metazoa</taxon>
        <taxon>Cnidaria</taxon>
        <taxon>Anthozoa</taxon>
        <taxon>Hexacorallia</taxon>
        <taxon>Scleractinia</taxon>
        <taxon>Astrocoeniina</taxon>
        <taxon>Pocilloporidae</taxon>
        <taxon>Stylophora</taxon>
    </lineage>
</organism>
<dbReference type="AlphaFoldDB" id="A0A2B4RR55"/>
<name>A0A2B4RR55_STYPI</name>
<dbReference type="EMBL" id="LSMT01000395">
    <property type="protein sequence ID" value="PFX18745.1"/>
    <property type="molecule type" value="Genomic_DNA"/>
</dbReference>
<accession>A0A2B4RR55</accession>
<evidence type="ECO:0000256" key="1">
    <source>
        <dbReference type="SAM" id="MobiDB-lite"/>
    </source>
</evidence>
<evidence type="ECO:0000313" key="2">
    <source>
        <dbReference type="EMBL" id="PFX18745.1"/>
    </source>
</evidence>
<dbReference type="Proteomes" id="UP000225706">
    <property type="component" value="Unassembled WGS sequence"/>
</dbReference>